<dbReference type="PANTHER" id="PTHR30273">
    <property type="entry name" value="PERIPLASMIC SIGNAL SENSOR AND SIGMA FACTOR ACTIVATOR FECR-RELATED"/>
    <property type="match status" value="1"/>
</dbReference>
<dbReference type="Pfam" id="PF04773">
    <property type="entry name" value="FecR"/>
    <property type="match status" value="1"/>
</dbReference>
<comment type="caution">
    <text evidence="3">The sequence shown here is derived from an EMBL/GenBank/DDBJ whole genome shotgun (WGS) entry which is preliminary data.</text>
</comment>
<dbReference type="InterPro" id="IPR012373">
    <property type="entry name" value="Ferrdict_sens_TM"/>
</dbReference>
<dbReference type="PIRSF" id="PIRSF018266">
    <property type="entry name" value="FecR"/>
    <property type="match status" value="1"/>
</dbReference>
<dbReference type="EMBL" id="JACHXI010000002">
    <property type="protein sequence ID" value="MBB3102196.1"/>
    <property type="molecule type" value="Genomic_DNA"/>
</dbReference>
<name>A0A839T114_AZOMA</name>
<sequence length="330" mass="36895">MSHPEPSQRFVDAQRAAADWYALLCAEDSSDQERAQWRAWLAAAPEHAQAWALLETILQRFDGLPVELTRHTLAQPRNSRRTALKSLGVLLVAGAAAWGSRTREWHAQWADFKTSTGERRLWELADGTRLQLNARSAVDQLYDDQQRLLRLYQGEILVDTGHAAGYVSRPFIVETSAGQILALGTRFMVSEQNDTLDVMLFEGRLEIRPWHGPAHYLQPGQGLRLGPSGIAHAYPASADATAWERGLLIADDMPLGPFIERLARQRPGILGYDDAAAALRVSGVFPLDESDRVLAQLEKTLPIRLRRLTGYWVRVEALHSPATKKDRAEP</sequence>
<evidence type="ECO:0000259" key="1">
    <source>
        <dbReference type="Pfam" id="PF04773"/>
    </source>
</evidence>
<dbReference type="Gene3D" id="2.60.120.1440">
    <property type="match status" value="1"/>
</dbReference>
<dbReference type="GO" id="GO:0016989">
    <property type="term" value="F:sigma factor antagonist activity"/>
    <property type="evidence" value="ECO:0007669"/>
    <property type="project" value="TreeGrafter"/>
</dbReference>
<feature type="domain" description="FecR N-terminal" evidence="2">
    <location>
        <begin position="15"/>
        <end position="56"/>
    </location>
</feature>
<evidence type="ECO:0000313" key="4">
    <source>
        <dbReference type="Proteomes" id="UP000549250"/>
    </source>
</evidence>
<keyword evidence="3" id="KW-0812">Transmembrane</keyword>
<dbReference type="InterPro" id="IPR032623">
    <property type="entry name" value="FecR_N"/>
</dbReference>
<reference evidence="3 4" key="1">
    <citation type="submission" date="2020-08" db="EMBL/GenBank/DDBJ databases">
        <title>Genomic Encyclopedia of Type Strains, Phase III (KMG-III): the genomes of soil and plant-associated and newly described type strains.</title>
        <authorList>
            <person name="Whitman W."/>
        </authorList>
    </citation>
    <scope>NUCLEOTIDE SEQUENCE [LARGE SCALE GENOMIC DNA]</scope>
    <source>
        <strain evidence="3 4">CECT 4462</strain>
    </source>
</reference>
<accession>A0A839T114</accession>
<keyword evidence="4" id="KW-1185">Reference proteome</keyword>
<evidence type="ECO:0000259" key="2">
    <source>
        <dbReference type="Pfam" id="PF16220"/>
    </source>
</evidence>
<feature type="domain" description="FecR protein" evidence="1">
    <location>
        <begin position="111"/>
        <end position="205"/>
    </location>
</feature>
<protein>
    <submittedName>
        <fullName evidence="3">Transmembrane sensor</fullName>
    </submittedName>
</protein>
<dbReference type="Proteomes" id="UP000549250">
    <property type="component" value="Unassembled WGS sequence"/>
</dbReference>
<dbReference type="InterPro" id="IPR006860">
    <property type="entry name" value="FecR"/>
</dbReference>
<evidence type="ECO:0000313" key="3">
    <source>
        <dbReference type="EMBL" id="MBB3102196.1"/>
    </source>
</evidence>
<organism evidence="3 4">
    <name type="scientific">Azomonas macrocytogenes</name>
    <name type="common">Azotobacter macrocytogenes</name>
    <dbReference type="NCBI Taxonomy" id="69962"/>
    <lineage>
        <taxon>Bacteria</taxon>
        <taxon>Pseudomonadati</taxon>
        <taxon>Pseudomonadota</taxon>
        <taxon>Gammaproteobacteria</taxon>
        <taxon>Pseudomonadales</taxon>
        <taxon>Pseudomonadaceae</taxon>
        <taxon>Azomonas</taxon>
    </lineage>
</organism>
<dbReference type="AlphaFoldDB" id="A0A839T114"/>
<dbReference type="PANTHER" id="PTHR30273:SF2">
    <property type="entry name" value="PROTEIN FECR"/>
    <property type="match status" value="1"/>
</dbReference>
<dbReference type="Pfam" id="PF16220">
    <property type="entry name" value="DUF4880"/>
    <property type="match status" value="1"/>
</dbReference>
<keyword evidence="3" id="KW-0472">Membrane</keyword>
<gene>
    <name evidence="3" type="ORF">FHR87_000569</name>
</gene>
<dbReference type="RefSeq" id="WP_183165199.1">
    <property type="nucleotide sequence ID" value="NZ_JACHXI010000002.1"/>
</dbReference>
<proteinExistence type="predicted"/>